<name>A0A246B6U9_9FLAO</name>
<dbReference type="Proteomes" id="UP000197587">
    <property type="component" value="Unassembled WGS sequence"/>
</dbReference>
<proteinExistence type="predicted"/>
<dbReference type="GO" id="GO:0016757">
    <property type="term" value="F:glycosyltransferase activity"/>
    <property type="evidence" value="ECO:0007669"/>
    <property type="project" value="TreeGrafter"/>
</dbReference>
<evidence type="ECO:0000313" key="3">
    <source>
        <dbReference type="EMBL" id="OWK97102.1"/>
    </source>
</evidence>
<dbReference type="Pfam" id="PF13692">
    <property type="entry name" value="Glyco_trans_1_4"/>
    <property type="match status" value="1"/>
</dbReference>
<accession>A0A246B6U9</accession>
<dbReference type="InterPro" id="IPR028098">
    <property type="entry name" value="Glyco_trans_4-like_N"/>
</dbReference>
<dbReference type="EMBL" id="JASZ02000042">
    <property type="protein sequence ID" value="OWK97102.1"/>
    <property type="molecule type" value="Genomic_DNA"/>
</dbReference>
<comment type="caution">
    <text evidence="3">The sequence shown here is derived from an EMBL/GenBank/DDBJ whole genome shotgun (WGS) entry which is preliminary data.</text>
</comment>
<protein>
    <recommendedName>
        <fullName evidence="2">Glycosyltransferase subfamily 4-like N-terminal domain-containing protein</fullName>
    </recommendedName>
</protein>
<dbReference type="GO" id="GO:0009103">
    <property type="term" value="P:lipopolysaccharide biosynthetic process"/>
    <property type="evidence" value="ECO:0007669"/>
    <property type="project" value="TreeGrafter"/>
</dbReference>
<evidence type="ECO:0000313" key="4">
    <source>
        <dbReference type="Proteomes" id="UP000197587"/>
    </source>
</evidence>
<keyword evidence="1" id="KW-0808">Transferase</keyword>
<keyword evidence="4" id="KW-1185">Reference proteome</keyword>
<dbReference type="CDD" id="cd03801">
    <property type="entry name" value="GT4_PimA-like"/>
    <property type="match status" value="1"/>
</dbReference>
<evidence type="ECO:0000256" key="1">
    <source>
        <dbReference type="ARBA" id="ARBA00022679"/>
    </source>
</evidence>
<dbReference type="AlphaFoldDB" id="A0A246B6U9"/>
<reference evidence="3 4" key="2">
    <citation type="submission" date="2017-05" db="EMBL/GenBank/DDBJ databases">
        <title>Genome of Chryseobacterium haifense.</title>
        <authorList>
            <person name="Newman J.D."/>
        </authorList>
    </citation>
    <scope>NUCLEOTIDE SEQUENCE [LARGE SCALE GENOMIC DNA]</scope>
    <source>
        <strain evidence="3 4">DSM 19056</strain>
    </source>
</reference>
<dbReference type="PANTHER" id="PTHR46401:SF2">
    <property type="entry name" value="GLYCOSYLTRANSFERASE WBBK-RELATED"/>
    <property type="match status" value="1"/>
</dbReference>
<dbReference type="PANTHER" id="PTHR46401">
    <property type="entry name" value="GLYCOSYLTRANSFERASE WBBK-RELATED"/>
    <property type="match status" value="1"/>
</dbReference>
<evidence type="ECO:0000259" key="2">
    <source>
        <dbReference type="Pfam" id="PF13439"/>
    </source>
</evidence>
<organism evidence="3 4">
    <name type="scientific">Kaistella haifensis DSM 19056</name>
    <dbReference type="NCBI Taxonomy" id="1450526"/>
    <lineage>
        <taxon>Bacteria</taxon>
        <taxon>Pseudomonadati</taxon>
        <taxon>Bacteroidota</taxon>
        <taxon>Flavobacteriia</taxon>
        <taxon>Flavobacteriales</taxon>
        <taxon>Weeksellaceae</taxon>
        <taxon>Chryseobacterium group</taxon>
        <taxon>Kaistella</taxon>
    </lineage>
</organism>
<dbReference type="SUPFAM" id="SSF53756">
    <property type="entry name" value="UDP-Glycosyltransferase/glycogen phosphorylase"/>
    <property type="match status" value="1"/>
</dbReference>
<dbReference type="RefSeq" id="WP_088264931.1">
    <property type="nucleotide sequence ID" value="NZ_JASZ02000042.1"/>
</dbReference>
<dbReference type="Gene3D" id="3.40.50.2000">
    <property type="entry name" value="Glycogen Phosphorylase B"/>
    <property type="match status" value="2"/>
</dbReference>
<gene>
    <name evidence="3" type="ORF">AP75_12975</name>
</gene>
<reference evidence="3 4" key="1">
    <citation type="submission" date="2014-01" db="EMBL/GenBank/DDBJ databases">
        <authorList>
            <consortium name="Genome Consortium for Active Teaching"/>
            <person name="Sontag T.C."/>
            <person name="Newman J.D."/>
        </authorList>
    </citation>
    <scope>NUCLEOTIDE SEQUENCE [LARGE SCALE GENOMIC DNA]</scope>
    <source>
        <strain evidence="3 4">DSM 19056</strain>
    </source>
</reference>
<dbReference type="Pfam" id="PF13439">
    <property type="entry name" value="Glyco_transf_4"/>
    <property type="match status" value="1"/>
</dbReference>
<sequence length="381" mass="43076">MPKKINIGFLSSQPPTNKKVWSGSIFRIYESLLREDFKVTWIPIHYTPAQEIFFDKIAKAYYRIFNRGFNKNQFIIKSLAASRNLDNELRDKDIDVIFAPTTATEIAFLKTGLPIVYFNDATFHQLLNYYGGMSGFGFLSKKITEYIEKKALRKSSALVFSSEWAANHARDYYQISGEKIHVVKFGSNAEVPAEINVSKDYTGAITFLFLAVDWQRKGGHIALKAIEILKNRGYNVKLQVVGCTPPTTSSAMEIIPFLDKNNPDEAQKVKDFLNNAHFMFIPTRADCTPISFCEAAGYGLPVISTDTGGVSAHVEHGITGLLYPHNADPEVYADGIEQLLKEPSCIAQMSRESHRKYNTELNWEIWGKETKKIIYKVANTK</sequence>
<feature type="domain" description="Glycosyltransferase subfamily 4-like N-terminal" evidence="2">
    <location>
        <begin position="26"/>
        <end position="184"/>
    </location>
</feature>